<dbReference type="STRING" id="573413.Spirs_2246"/>
<dbReference type="PANTHER" id="PTHR47619:SF1">
    <property type="entry name" value="EXODEOXYRIBONUCLEASE WALJ"/>
    <property type="match status" value="1"/>
</dbReference>
<keyword evidence="3" id="KW-1185">Reference proteome</keyword>
<dbReference type="AlphaFoldDB" id="E1R734"/>
<dbReference type="EMBL" id="CP002116">
    <property type="protein sequence ID" value="ADK81361.1"/>
    <property type="molecule type" value="Genomic_DNA"/>
</dbReference>
<evidence type="ECO:0000259" key="1">
    <source>
        <dbReference type="SMART" id="SM00849"/>
    </source>
</evidence>
<dbReference type="KEGG" id="ssm:Spirs_2246"/>
<gene>
    <name evidence="2" type="ordered locus">Spirs_2246</name>
</gene>
<organism evidence="2 3">
    <name type="scientific">Sediminispirochaeta smaragdinae (strain DSM 11293 / JCM 15392 / SEBR 4228)</name>
    <name type="common">Spirochaeta smaragdinae</name>
    <dbReference type="NCBI Taxonomy" id="573413"/>
    <lineage>
        <taxon>Bacteria</taxon>
        <taxon>Pseudomonadati</taxon>
        <taxon>Spirochaetota</taxon>
        <taxon>Spirochaetia</taxon>
        <taxon>Spirochaetales</taxon>
        <taxon>Spirochaetaceae</taxon>
        <taxon>Sediminispirochaeta</taxon>
    </lineage>
</organism>
<accession>E1R734</accession>
<sequence length="261" mass="29590">MRYSILGSGSNANAYLFEHDGEAFLFDNGFSLKELTRRAESSGFDLSRLKFIFLTHIHDDHLRGVAPLSRRYHLPVVAHGELDLGRYIKGDIEQKLDIRTGREYETGALRFEAFSTSHDAPYSMGYHFSLAGTTFTILTDTGLTSEIMTKYAESSDVLFLEANYDETLLESCSYPRFLKKRIASDKGHLSNSAAVQFLNNLSPESMLSSVYFCHLSGNSNSPELLAHHVKESLEWKGRYRILKKGERFVPAAAENWEERNL</sequence>
<dbReference type="eggNOG" id="COG1235">
    <property type="taxonomic scope" value="Bacteria"/>
</dbReference>
<evidence type="ECO:0000313" key="3">
    <source>
        <dbReference type="Proteomes" id="UP000002318"/>
    </source>
</evidence>
<dbReference type="InterPro" id="IPR052533">
    <property type="entry name" value="WalJ/YycJ-like"/>
</dbReference>
<dbReference type="InterPro" id="IPR036866">
    <property type="entry name" value="RibonucZ/Hydroxyglut_hydro"/>
</dbReference>
<protein>
    <recommendedName>
        <fullName evidence="1">Metallo-beta-lactamase domain-containing protein</fullName>
    </recommendedName>
</protein>
<proteinExistence type="predicted"/>
<dbReference type="PANTHER" id="PTHR47619">
    <property type="entry name" value="METALLO-HYDROLASE YYCJ-RELATED"/>
    <property type="match status" value="1"/>
</dbReference>
<dbReference type="SMART" id="SM00849">
    <property type="entry name" value="Lactamase_B"/>
    <property type="match status" value="1"/>
</dbReference>
<evidence type="ECO:0000313" key="2">
    <source>
        <dbReference type="EMBL" id="ADK81361.1"/>
    </source>
</evidence>
<dbReference type="Proteomes" id="UP000002318">
    <property type="component" value="Chromosome"/>
</dbReference>
<dbReference type="Gene3D" id="3.60.15.10">
    <property type="entry name" value="Ribonuclease Z/Hydroxyacylglutathione hydrolase-like"/>
    <property type="match status" value="1"/>
</dbReference>
<dbReference type="SUPFAM" id="SSF56281">
    <property type="entry name" value="Metallo-hydrolase/oxidoreductase"/>
    <property type="match status" value="1"/>
</dbReference>
<dbReference type="Pfam" id="PF12706">
    <property type="entry name" value="Lactamase_B_2"/>
    <property type="match status" value="1"/>
</dbReference>
<feature type="domain" description="Metallo-beta-lactamase" evidence="1">
    <location>
        <begin position="11"/>
        <end position="186"/>
    </location>
</feature>
<name>E1R734_SEDSS</name>
<dbReference type="OrthoDB" id="9781189at2"/>
<dbReference type="RefSeq" id="WP_013254824.1">
    <property type="nucleotide sequence ID" value="NC_014364.1"/>
</dbReference>
<reference evidence="2 3" key="1">
    <citation type="journal article" date="2010" name="Stand. Genomic Sci.">
        <title>Complete genome sequence of Spirochaeta smaragdinae type strain (SEBR 4228).</title>
        <authorList>
            <person name="Mavromatis K."/>
            <person name="Yasawong M."/>
            <person name="Chertkov O."/>
            <person name="Lapidus A."/>
            <person name="Lucas S."/>
            <person name="Nolan M."/>
            <person name="Del Rio T.G."/>
            <person name="Tice H."/>
            <person name="Cheng J.F."/>
            <person name="Pitluck S."/>
            <person name="Liolios K."/>
            <person name="Ivanova N."/>
            <person name="Tapia R."/>
            <person name="Han C."/>
            <person name="Bruce D."/>
            <person name="Goodwin L."/>
            <person name="Pati A."/>
            <person name="Chen A."/>
            <person name="Palaniappan K."/>
            <person name="Land M."/>
            <person name="Hauser L."/>
            <person name="Chang Y.J."/>
            <person name="Jeffries C.D."/>
            <person name="Detter J.C."/>
            <person name="Rohde M."/>
            <person name="Brambilla E."/>
            <person name="Spring S."/>
            <person name="Goker M."/>
            <person name="Sikorski J."/>
            <person name="Woyke T."/>
            <person name="Bristow J."/>
            <person name="Eisen J.A."/>
            <person name="Markowitz V."/>
            <person name="Hugenholtz P."/>
            <person name="Klenk H.P."/>
            <person name="Kyrpides N.C."/>
        </authorList>
    </citation>
    <scope>NUCLEOTIDE SEQUENCE [LARGE SCALE GENOMIC DNA]</scope>
    <source>
        <strain evidence="3">DSM 11293 / JCM 15392 / SEBR 4228</strain>
    </source>
</reference>
<dbReference type="InterPro" id="IPR001279">
    <property type="entry name" value="Metallo-B-lactamas"/>
</dbReference>
<dbReference type="HOGENOM" id="CLU_073253_1_0_12"/>